<evidence type="ECO:0000313" key="2">
    <source>
        <dbReference type="Proteomes" id="UP000275028"/>
    </source>
</evidence>
<dbReference type="Proteomes" id="UP000275028">
    <property type="component" value="Segment"/>
</dbReference>
<protein>
    <submittedName>
        <fullName evidence="1">Uncharacterized protein</fullName>
    </submittedName>
</protein>
<name>A0A3G3BVT5_9CAUD</name>
<evidence type="ECO:0000313" key="1">
    <source>
        <dbReference type="EMBL" id="AYP68392.1"/>
    </source>
</evidence>
<organism evidence="1 2">
    <name type="scientific">Bacillus phage vB_BboS-125</name>
    <dbReference type="NCBI Taxonomy" id="2419618"/>
    <lineage>
        <taxon>Viruses</taxon>
        <taxon>Duplodnaviria</taxon>
        <taxon>Heunggongvirae</taxon>
        <taxon>Uroviricota</taxon>
        <taxon>Caudoviricetes</taxon>
        <taxon>Elmenteitavirus</taxon>
        <taxon>Elmenteitavirus ev125</taxon>
    </lineage>
</organism>
<accession>A0A3G3BVT5</accession>
<keyword evidence="2" id="KW-1185">Reference proteome</keyword>
<reference evidence="1 2" key="1">
    <citation type="submission" date="2018-09" db="EMBL/GenBank/DDBJ databases">
        <title>Comparative Genomic Analysis of Eight Novel Haloalkaliphilic Bacteriophages from Lake Elmenteita, Kenya.</title>
        <authorList>
            <person name="Akhwale J.K."/>
        </authorList>
    </citation>
    <scope>NUCLEOTIDE SEQUENCE [LARGE SCALE GENOMIC DNA]</scope>
</reference>
<proteinExistence type="predicted"/>
<sequence length="108" mass="12170">MLKVITKKEFNNLFQKELTTVYITDGKTEERYGQAHDTGEALVLIGKAKAAIKEAEGKRKKQTAGNNKFLAETKAQYSKGIYKEVLRLVNEGDEAAAKEYIRKMTTII</sequence>
<gene>
    <name evidence="1" type="ORF">BboS125_00022</name>
</gene>
<dbReference type="EMBL" id="MH884509">
    <property type="protein sequence ID" value="AYP68392.1"/>
    <property type="molecule type" value="Genomic_DNA"/>
</dbReference>